<keyword evidence="2" id="KW-1185">Reference proteome</keyword>
<reference evidence="2" key="1">
    <citation type="journal article" date="2022" name="Mol. Ecol. Resour.">
        <title>The genomes of chicory, endive, great burdock and yacon provide insights into Asteraceae palaeo-polyploidization history and plant inulin production.</title>
        <authorList>
            <person name="Fan W."/>
            <person name="Wang S."/>
            <person name="Wang H."/>
            <person name="Wang A."/>
            <person name="Jiang F."/>
            <person name="Liu H."/>
            <person name="Zhao H."/>
            <person name="Xu D."/>
            <person name="Zhang Y."/>
        </authorList>
    </citation>
    <scope>NUCLEOTIDE SEQUENCE [LARGE SCALE GENOMIC DNA]</scope>
    <source>
        <strain evidence="2">cv. Punajuju</strain>
    </source>
</reference>
<sequence length="422" mass="46318">MAPLQRSTAPQADQLQIQHFIHQHPLNKLFMASEFNCDGCKTRGHGVRFRCSACDFDLHERCATSPHHLSSHIHPHHQLILLNQPGSSHFCDVCKEFTDGLRYTCQTCEFDVHIHCTQIPVATGVPKLTMNSYQQQGGAPSVQSTAAFGGYHGVNHSQHAMVNHQQQQQGIPTAAFGNYQGAINGKPVMINHQHQQQMMPTTAFGGYGVNNNQAVMINHHQYQQQQGIPMTAFGGYHNQPVMIIQQQQQQQPAKSNTYSKVGKFAANIASLAIRTGNGLLLKGGKEAKRSNSILHKIITSAIPETVGKGLIGLVTSREETPELLKETLLLHKDLLQDNGANELLTELNTKGVNIFGGPKASSLLDLPEASSFHQEYSSLSCIVEIVDDVAVVFHSASTRFSDGFRFGLGAEVLFVFEEVKGL</sequence>
<name>A0ACB9DX77_CICIN</name>
<dbReference type="Proteomes" id="UP001055811">
    <property type="component" value="Linkage Group LG04"/>
</dbReference>
<organism evidence="1 2">
    <name type="scientific">Cichorium intybus</name>
    <name type="common">Chicory</name>
    <dbReference type="NCBI Taxonomy" id="13427"/>
    <lineage>
        <taxon>Eukaryota</taxon>
        <taxon>Viridiplantae</taxon>
        <taxon>Streptophyta</taxon>
        <taxon>Embryophyta</taxon>
        <taxon>Tracheophyta</taxon>
        <taxon>Spermatophyta</taxon>
        <taxon>Magnoliopsida</taxon>
        <taxon>eudicotyledons</taxon>
        <taxon>Gunneridae</taxon>
        <taxon>Pentapetalae</taxon>
        <taxon>asterids</taxon>
        <taxon>campanulids</taxon>
        <taxon>Asterales</taxon>
        <taxon>Asteraceae</taxon>
        <taxon>Cichorioideae</taxon>
        <taxon>Cichorieae</taxon>
        <taxon>Cichoriinae</taxon>
        <taxon>Cichorium</taxon>
    </lineage>
</organism>
<gene>
    <name evidence="1" type="ORF">L2E82_22375</name>
</gene>
<dbReference type="EMBL" id="CM042012">
    <property type="protein sequence ID" value="KAI3751313.1"/>
    <property type="molecule type" value="Genomic_DNA"/>
</dbReference>
<comment type="caution">
    <text evidence="1">The sequence shown here is derived from an EMBL/GenBank/DDBJ whole genome shotgun (WGS) entry which is preliminary data.</text>
</comment>
<proteinExistence type="predicted"/>
<evidence type="ECO:0000313" key="2">
    <source>
        <dbReference type="Proteomes" id="UP001055811"/>
    </source>
</evidence>
<protein>
    <submittedName>
        <fullName evidence="1">Uncharacterized protein</fullName>
    </submittedName>
</protein>
<accession>A0ACB9DX77</accession>
<reference evidence="1 2" key="2">
    <citation type="journal article" date="2022" name="Mol. Ecol. Resour.">
        <title>The genomes of chicory, endive, great burdock and yacon provide insights into Asteraceae paleo-polyploidization history and plant inulin production.</title>
        <authorList>
            <person name="Fan W."/>
            <person name="Wang S."/>
            <person name="Wang H."/>
            <person name="Wang A."/>
            <person name="Jiang F."/>
            <person name="Liu H."/>
            <person name="Zhao H."/>
            <person name="Xu D."/>
            <person name="Zhang Y."/>
        </authorList>
    </citation>
    <scope>NUCLEOTIDE SEQUENCE [LARGE SCALE GENOMIC DNA]</scope>
    <source>
        <strain evidence="2">cv. Punajuju</strain>
        <tissue evidence="1">Leaves</tissue>
    </source>
</reference>
<evidence type="ECO:0000313" key="1">
    <source>
        <dbReference type="EMBL" id="KAI3751313.1"/>
    </source>
</evidence>